<dbReference type="Pfam" id="PF00415">
    <property type="entry name" value="RCC1"/>
    <property type="match status" value="5"/>
</dbReference>
<evidence type="ECO:0000313" key="5">
    <source>
        <dbReference type="EMBL" id="CAH0370135.1"/>
    </source>
</evidence>
<dbReference type="InterPro" id="IPR000408">
    <property type="entry name" value="Reg_chr_condens"/>
</dbReference>
<feature type="compositionally biased region" description="Basic and acidic residues" evidence="4">
    <location>
        <begin position="125"/>
        <end position="136"/>
    </location>
</feature>
<gene>
    <name evidence="5" type="ORF">PECAL_3P00010</name>
</gene>
<feature type="region of interest" description="Disordered" evidence="4">
    <location>
        <begin position="349"/>
        <end position="375"/>
    </location>
</feature>
<feature type="compositionally biased region" description="Low complexity" evidence="4">
    <location>
        <begin position="685"/>
        <end position="695"/>
    </location>
</feature>
<organism evidence="5 6">
    <name type="scientific">Pelagomonas calceolata</name>
    <dbReference type="NCBI Taxonomy" id="35677"/>
    <lineage>
        <taxon>Eukaryota</taxon>
        <taxon>Sar</taxon>
        <taxon>Stramenopiles</taxon>
        <taxon>Ochrophyta</taxon>
        <taxon>Pelagophyceae</taxon>
        <taxon>Pelagomonadales</taxon>
        <taxon>Pelagomonadaceae</taxon>
        <taxon>Pelagomonas</taxon>
    </lineage>
</organism>
<feature type="compositionally biased region" description="Pro residues" evidence="4">
    <location>
        <begin position="718"/>
        <end position="745"/>
    </location>
</feature>
<feature type="compositionally biased region" description="Polar residues" evidence="4">
    <location>
        <begin position="54"/>
        <end position="68"/>
    </location>
</feature>
<feature type="region of interest" description="Disordered" evidence="4">
    <location>
        <begin position="49"/>
        <end position="158"/>
    </location>
</feature>
<feature type="repeat" description="RCC1" evidence="2">
    <location>
        <begin position="534"/>
        <end position="598"/>
    </location>
</feature>
<name>A0A8J2WXR7_9STRA</name>
<proteinExistence type="predicted"/>
<evidence type="ECO:0000256" key="2">
    <source>
        <dbReference type="PROSITE-ProRule" id="PRU00235"/>
    </source>
</evidence>
<feature type="coiled-coil region" evidence="3">
    <location>
        <begin position="7"/>
        <end position="41"/>
    </location>
</feature>
<keyword evidence="1" id="KW-0677">Repeat</keyword>
<dbReference type="InterPro" id="IPR009091">
    <property type="entry name" value="RCC1/BLIP-II"/>
</dbReference>
<evidence type="ECO:0000313" key="6">
    <source>
        <dbReference type="Proteomes" id="UP000789595"/>
    </source>
</evidence>
<dbReference type="PANTHER" id="PTHR22870:SF466">
    <property type="entry name" value="ANKYRIN REPEAT-CONTAINING PROTEIN"/>
    <property type="match status" value="1"/>
</dbReference>
<feature type="repeat" description="RCC1" evidence="2">
    <location>
        <begin position="279"/>
        <end position="330"/>
    </location>
</feature>
<keyword evidence="6" id="KW-1185">Reference proteome</keyword>
<dbReference type="PRINTS" id="PR00633">
    <property type="entry name" value="RCCNDNSATION"/>
</dbReference>
<comment type="caution">
    <text evidence="5">The sequence shown here is derived from an EMBL/GenBank/DDBJ whole genome shotgun (WGS) entry which is preliminary data.</text>
</comment>
<feature type="region of interest" description="Disordered" evidence="4">
    <location>
        <begin position="773"/>
        <end position="795"/>
    </location>
</feature>
<protein>
    <submittedName>
        <fullName evidence="5">Uncharacterized protein</fullName>
    </submittedName>
</protein>
<dbReference type="Gene3D" id="2.130.10.30">
    <property type="entry name" value="Regulator of chromosome condensation 1/beta-lactamase-inhibitor protein II"/>
    <property type="match status" value="2"/>
</dbReference>
<dbReference type="PROSITE" id="PS00626">
    <property type="entry name" value="RCC1_2"/>
    <property type="match status" value="3"/>
</dbReference>
<evidence type="ECO:0000256" key="1">
    <source>
        <dbReference type="ARBA" id="ARBA00022737"/>
    </source>
</evidence>
<dbReference type="PROSITE" id="PS50012">
    <property type="entry name" value="RCC1_3"/>
    <property type="match status" value="6"/>
</dbReference>
<dbReference type="SUPFAM" id="SSF50985">
    <property type="entry name" value="RCC1/BLIP-II"/>
    <property type="match status" value="2"/>
</dbReference>
<sequence length="819" mass="85948">MVDEMDAETMRLMLDQVLKENQQLKAEIADVRTSKKSMKKLQLLPDLDLGKGSATRSLRTPSVASATAPSRRIPLGGSKLRPAPLRRRRSHDDDIAAASPPRASRRRSRTAPAAEPDDGPLDLDGELRRLDRREKALATAAARPRKSRRAVQAAPPPARETATRLFACGVRDVADPAAAPGDGGPAYVTWLAGLDLDEDGGGEMDPAGDFLCAVAAAESATIAVAADGRLVGWGGGPIFRHGARGHAPRAVVQKTLGGLRRARLVACGPRHAVVALADGTVFTWGAGARGRLGHGDCRGQTAPKRVEGLPDGGIISVAAGGAHTAVVVAAAGQAAGALYIWGDDRGGQLGQGSGEDDDQPVKRETRKAAIPKQNDADFSTAPAAVEFFQWRGALIRHVACGLHHTLAVAWEPASAGAGVVVARLYAWGFGDRGRLGTGATGAQKLPARVLLPICDDPHSGHVVAAAGGDQHSLALLSDGRVYAFGDNEHGALGLGRASDRPVELPEGVALPFRSGGAVRVSCGARHSACVTASGAVLMWGFSDEGQLGLGPEVASLMSTRRDVTASPLESPLMSEQPGKWGAEDVALGVRHTVVLYRNQSAKVSGRYLSDAAFGDADRIAAAAVVVVAPTTRDDFGGQEEEVVISPVLAPPDDASEGPTPEQLMPNLSALRSRIEAKKKRDEQEASAARTRSAHASAREELNKFERLFARMEVERPRPAPPSPPPSPPEPEPAPEAPPSPLPKLSPKPAVSWGGIFYDDRVGDIDESLKISHAARRARSRQQRRSGDASPAEDPIAAVCRQVRMFGEAASSSSPARGRK</sequence>
<dbReference type="PANTHER" id="PTHR22870">
    <property type="entry name" value="REGULATOR OF CHROMOSOME CONDENSATION"/>
    <property type="match status" value="1"/>
</dbReference>
<feature type="compositionally biased region" description="Basic residues" evidence="4">
    <location>
        <begin position="773"/>
        <end position="783"/>
    </location>
</feature>
<dbReference type="Proteomes" id="UP000789595">
    <property type="component" value="Unassembled WGS sequence"/>
</dbReference>
<accession>A0A8J2WXR7</accession>
<keyword evidence="3" id="KW-0175">Coiled coil</keyword>
<reference evidence="5" key="1">
    <citation type="submission" date="2021-11" db="EMBL/GenBank/DDBJ databases">
        <authorList>
            <consortium name="Genoscope - CEA"/>
            <person name="William W."/>
        </authorList>
    </citation>
    <scope>NUCLEOTIDE SEQUENCE</scope>
</reference>
<feature type="repeat" description="RCC1" evidence="2">
    <location>
        <begin position="479"/>
        <end position="533"/>
    </location>
</feature>
<feature type="compositionally biased region" description="Acidic residues" evidence="4">
    <location>
        <begin position="115"/>
        <end position="124"/>
    </location>
</feature>
<feature type="repeat" description="RCC1" evidence="2">
    <location>
        <begin position="422"/>
        <end position="478"/>
    </location>
</feature>
<dbReference type="AlphaFoldDB" id="A0A8J2WXR7"/>
<feature type="region of interest" description="Disordered" evidence="4">
    <location>
        <begin position="714"/>
        <end position="752"/>
    </location>
</feature>
<dbReference type="OrthoDB" id="10256179at2759"/>
<feature type="repeat" description="RCC1" evidence="2">
    <location>
        <begin position="336"/>
        <end position="411"/>
    </location>
</feature>
<evidence type="ECO:0000256" key="4">
    <source>
        <dbReference type="SAM" id="MobiDB-lite"/>
    </source>
</evidence>
<feature type="region of interest" description="Disordered" evidence="4">
    <location>
        <begin position="675"/>
        <end position="700"/>
    </location>
</feature>
<evidence type="ECO:0000256" key="3">
    <source>
        <dbReference type="SAM" id="Coils"/>
    </source>
</evidence>
<feature type="repeat" description="RCC1" evidence="2">
    <location>
        <begin position="228"/>
        <end position="278"/>
    </location>
</feature>
<dbReference type="EMBL" id="CAKKNE010000003">
    <property type="protein sequence ID" value="CAH0370135.1"/>
    <property type="molecule type" value="Genomic_DNA"/>
</dbReference>
<dbReference type="InterPro" id="IPR051210">
    <property type="entry name" value="Ub_ligase/GEF_domain"/>
</dbReference>